<sequence length="48" mass="5664">MHAFFFYSNYHRQKSARLSAVLFPFVFYNKSMLITITLSLIHQGINPI</sequence>
<dbReference type="EMBL" id="AEPS01000001">
    <property type="protein sequence ID" value="EFU68614.1"/>
    <property type="molecule type" value="Genomic_DNA"/>
</dbReference>
<evidence type="ECO:0000313" key="2">
    <source>
        <dbReference type="EMBL" id="EFU68614.1"/>
    </source>
</evidence>
<keyword evidence="1" id="KW-0812">Transmembrane</keyword>
<gene>
    <name evidence="2" type="ORF">HMPREF9064_0031</name>
</gene>
<dbReference type="HOGENOM" id="CLU_3148644_0_0_6"/>
<accession>E6KV49</accession>
<protein>
    <submittedName>
        <fullName evidence="2">Uncharacterized protein</fullName>
    </submittedName>
</protein>
<reference evidence="2 3" key="1">
    <citation type="submission" date="2010-12" db="EMBL/GenBank/DDBJ databases">
        <authorList>
            <person name="Muzny D."/>
            <person name="Qin X."/>
            <person name="Deng J."/>
            <person name="Jiang H."/>
            <person name="Liu Y."/>
            <person name="Qu J."/>
            <person name="Song X.-Z."/>
            <person name="Zhang L."/>
            <person name="Thornton R."/>
            <person name="Coyle M."/>
            <person name="Francisco L."/>
            <person name="Jackson L."/>
            <person name="Javaid M."/>
            <person name="Korchina V."/>
            <person name="Kovar C."/>
            <person name="Mata R."/>
            <person name="Mathew T."/>
            <person name="Ngo R."/>
            <person name="Nguyen L."/>
            <person name="Nguyen N."/>
            <person name="Okwuonu G."/>
            <person name="Ongeri F."/>
            <person name="Pham C."/>
            <person name="Simmons D."/>
            <person name="Wilczek-Boney K."/>
            <person name="Hale W."/>
            <person name="Jakkamsetti A."/>
            <person name="Pham P."/>
            <person name="Ruth R."/>
            <person name="San Lucas F."/>
            <person name="Warren J."/>
            <person name="Zhang J."/>
            <person name="Zhao Z."/>
            <person name="Zhou C."/>
            <person name="Zhu D."/>
            <person name="Lee S."/>
            <person name="Bess C."/>
            <person name="Blankenburg K."/>
            <person name="Forbes L."/>
            <person name="Fu Q."/>
            <person name="Gubbala S."/>
            <person name="Hirani K."/>
            <person name="Jayaseelan J.C."/>
            <person name="Lara F."/>
            <person name="Munidasa M."/>
            <person name="Palculict T."/>
            <person name="Patil S."/>
            <person name="Pu L.-L."/>
            <person name="Saada N."/>
            <person name="Tang L."/>
            <person name="Weissenberger G."/>
            <person name="Zhu Y."/>
            <person name="Hemphill L."/>
            <person name="Shang Y."/>
            <person name="Youmans B."/>
            <person name="Ayvaz T."/>
            <person name="Ross M."/>
            <person name="Santibanez J."/>
            <person name="Aqrawi P."/>
            <person name="Gross S."/>
            <person name="Joshi V."/>
            <person name="Fowler G."/>
            <person name="Nazareth L."/>
            <person name="Reid J."/>
            <person name="Worley K."/>
            <person name="Petrosino J."/>
            <person name="Highlander S."/>
            <person name="Gibbs R."/>
        </authorList>
    </citation>
    <scope>NUCLEOTIDE SEQUENCE [LARGE SCALE GENOMIC DNA]</scope>
    <source>
        <strain evidence="2 3">ATCC 33393</strain>
    </source>
</reference>
<name>E6KV49_9PAST</name>
<feature type="transmembrane region" description="Helical" evidence="1">
    <location>
        <begin position="21"/>
        <end position="41"/>
    </location>
</feature>
<keyword evidence="1" id="KW-1133">Transmembrane helix</keyword>
<keyword evidence="1" id="KW-0472">Membrane</keyword>
<keyword evidence="3" id="KW-1185">Reference proteome</keyword>
<organism evidence="2 3">
    <name type="scientific">Aggregatibacter segnis ATCC 33393</name>
    <dbReference type="NCBI Taxonomy" id="888057"/>
    <lineage>
        <taxon>Bacteria</taxon>
        <taxon>Pseudomonadati</taxon>
        <taxon>Pseudomonadota</taxon>
        <taxon>Gammaproteobacteria</taxon>
        <taxon>Pasteurellales</taxon>
        <taxon>Pasteurellaceae</taxon>
        <taxon>Aggregatibacter</taxon>
    </lineage>
</organism>
<dbReference type="Proteomes" id="UP000032871">
    <property type="component" value="Unassembled WGS sequence"/>
</dbReference>
<evidence type="ECO:0000313" key="3">
    <source>
        <dbReference type="Proteomes" id="UP000032871"/>
    </source>
</evidence>
<evidence type="ECO:0000256" key="1">
    <source>
        <dbReference type="SAM" id="Phobius"/>
    </source>
</evidence>
<dbReference type="AlphaFoldDB" id="E6KV49"/>
<comment type="caution">
    <text evidence="2">The sequence shown here is derived from an EMBL/GenBank/DDBJ whole genome shotgun (WGS) entry which is preliminary data.</text>
</comment>
<proteinExistence type="predicted"/>